<dbReference type="EMBL" id="KV454013">
    <property type="protein sequence ID" value="ODV96058.1"/>
    <property type="molecule type" value="Genomic_DNA"/>
</dbReference>
<organism evidence="7 8">
    <name type="scientific">Pachysolen tannophilus NRRL Y-2460</name>
    <dbReference type="NCBI Taxonomy" id="669874"/>
    <lineage>
        <taxon>Eukaryota</taxon>
        <taxon>Fungi</taxon>
        <taxon>Dikarya</taxon>
        <taxon>Ascomycota</taxon>
        <taxon>Saccharomycotina</taxon>
        <taxon>Pichiomycetes</taxon>
        <taxon>Pachysolenaceae</taxon>
        <taxon>Pachysolen</taxon>
    </lineage>
</organism>
<name>A0A1E4TWL1_PACTA</name>
<sequence>MEWYSINPLIAEDSLPLNYNTPPFPSLYWPLGSTHSSYKMIGCIQGFISGTVVGIILRIAEIYRSGQFSMSTWIPMAWGVIQILFATLTSYSMTSVVI</sequence>
<comment type="similarity">
    <text evidence="2">Belongs to the TMEM170 family.</text>
</comment>
<dbReference type="GO" id="GO:0016020">
    <property type="term" value="C:membrane"/>
    <property type="evidence" value="ECO:0007669"/>
    <property type="project" value="UniProtKB-SubCell"/>
</dbReference>
<dbReference type="STRING" id="669874.A0A1E4TWL1"/>
<evidence type="ECO:0000256" key="3">
    <source>
        <dbReference type="ARBA" id="ARBA00022692"/>
    </source>
</evidence>
<reference evidence="8" key="1">
    <citation type="submission" date="2016-05" db="EMBL/GenBank/DDBJ databases">
        <title>Comparative genomics of biotechnologically important yeasts.</title>
        <authorList>
            <consortium name="DOE Joint Genome Institute"/>
            <person name="Riley R."/>
            <person name="Haridas S."/>
            <person name="Wolfe K.H."/>
            <person name="Lopes M.R."/>
            <person name="Hittinger C.T."/>
            <person name="Goker M."/>
            <person name="Salamov A."/>
            <person name="Wisecaver J."/>
            <person name="Long T.M."/>
            <person name="Aerts A.L."/>
            <person name="Barry K."/>
            <person name="Choi C."/>
            <person name="Clum A."/>
            <person name="Coughlan A.Y."/>
            <person name="Deshpande S."/>
            <person name="Douglass A.P."/>
            <person name="Hanson S.J."/>
            <person name="Klenk H.-P."/>
            <person name="Labutti K."/>
            <person name="Lapidus A."/>
            <person name="Lindquist E."/>
            <person name="Lipzen A."/>
            <person name="Meier-Kolthoff J.P."/>
            <person name="Ohm R.A."/>
            <person name="Otillar R.P."/>
            <person name="Pangilinan J."/>
            <person name="Peng Y."/>
            <person name="Rokas A."/>
            <person name="Rosa C.A."/>
            <person name="Scheuner C."/>
            <person name="Sibirny A.A."/>
            <person name="Slot J.C."/>
            <person name="Stielow J.B."/>
            <person name="Sun H."/>
            <person name="Kurtzman C.P."/>
            <person name="Blackwell M."/>
            <person name="Grigoriev I.V."/>
            <person name="Jeffries T.W."/>
        </authorList>
    </citation>
    <scope>NUCLEOTIDE SEQUENCE [LARGE SCALE GENOMIC DNA]</scope>
    <source>
        <strain evidence="8">NRRL Y-2460</strain>
    </source>
</reference>
<gene>
    <name evidence="7" type="ORF">PACTADRAFT_2360</name>
</gene>
<evidence type="ECO:0000313" key="7">
    <source>
        <dbReference type="EMBL" id="ODV96058.1"/>
    </source>
</evidence>
<dbReference type="OrthoDB" id="2131401at2759"/>
<evidence type="ECO:0000256" key="1">
    <source>
        <dbReference type="ARBA" id="ARBA00004141"/>
    </source>
</evidence>
<comment type="subcellular location">
    <subcellularLocation>
        <location evidence="1">Membrane</location>
        <topology evidence="1">Multi-pass membrane protein</topology>
    </subcellularLocation>
</comment>
<proteinExistence type="inferred from homology"/>
<protein>
    <submittedName>
        <fullName evidence="7">Uncharacterized protein</fullName>
    </submittedName>
</protein>
<accession>A0A1E4TWL1</accession>
<evidence type="ECO:0000313" key="8">
    <source>
        <dbReference type="Proteomes" id="UP000094236"/>
    </source>
</evidence>
<keyword evidence="8" id="KW-1185">Reference proteome</keyword>
<feature type="transmembrane region" description="Helical" evidence="6">
    <location>
        <begin position="38"/>
        <end position="60"/>
    </location>
</feature>
<keyword evidence="3 6" id="KW-0812">Transmembrane</keyword>
<keyword evidence="5 6" id="KW-0472">Membrane</keyword>
<dbReference type="AlphaFoldDB" id="A0A1E4TWL1"/>
<dbReference type="InterPro" id="IPR019334">
    <property type="entry name" value="TMEM170A/B/YPR153W-like"/>
</dbReference>
<evidence type="ECO:0000256" key="4">
    <source>
        <dbReference type="ARBA" id="ARBA00022989"/>
    </source>
</evidence>
<evidence type="ECO:0000256" key="5">
    <source>
        <dbReference type="ARBA" id="ARBA00023136"/>
    </source>
</evidence>
<dbReference type="Proteomes" id="UP000094236">
    <property type="component" value="Unassembled WGS sequence"/>
</dbReference>
<evidence type="ECO:0000256" key="2">
    <source>
        <dbReference type="ARBA" id="ARBA00006325"/>
    </source>
</evidence>
<evidence type="ECO:0000256" key="6">
    <source>
        <dbReference type="SAM" id="Phobius"/>
    </source>
</evidence>
<feature type="transmembrane region" description="Helical" evidence="6">
    <location>
        <begin position="72"/>
        <end position="93"/>
    </location>
</feature>
<dbReference type="Pfam" id="PF10190">
    <property type="entry name" value="Tmemb_170"/>
    <property type="match status" value="1"/>
</dbReference>
<keyword evidence="4 6" id="KW-1133">Transmembrane helix</keyword>